<reference evidence="2 3" key="2">
    <citation type="journal article" date="2010" name="Nucleic Acids Res.">
        <title>BeetleBase in 2010: revisions to provide comprehensive genomic information for Tribolium castaneum.</title>
        <authorList>
            <person name="Kim H.S."/>
            <person name="Murphy T."/>
            <person name="Xia J."/>
            <person name="Caragea D."/>
            <person name="Park Y."/>
            <person name="Beeman R.W."/>
            <person name="Lorenzen M.D."/>
            <person name="Butcher S."/>
            <person name="Manak J.R."/>
            <person name="Brown S.J."/>
        </authorList>
    </citation>
    <scope>GENOME REANNOTATION</scope>
    <source>
        <strain evidence="2 3">Georgia GA2</strain>
    </source>
</reference>
<evidence type="ECO:0000313" key="3">
    <source>
        <dbReference type="Proteomes" id="UP000007266"/>
    </source>
</evidence>
<dbReference type="EMBL" id="KQ971354">
    <property type="protein sequence ID" value="EFA05923.1"/>
    <property type="molecule type" value="Genomic_DNA"/>
</dbReference>
<organism evidence="2 3">
    <name type="scientific">Tribolium castaneum</name>
    <name type="common">Red flour beetle</name>
    <dbReference type="NCBI Taxonomy" id="7070"/>
    <lineage>
        <taxon>Eukaryota</taxon>
        <taxon>Metazoa</taxon>
        <taxon>Ecdysozoa</taxon>
        <taxon>Arthropoda</taxon>
        <taxon>Hexapoda</taxon>
        <taxon>Insecta</taxon>
        <taxon>Pterygota</taxon>
        <taxon>Neoptera</taxon>
        <taxon>Endopterygota</taxon>
        <taxon>Coleoptera</taxon>
        <taxon>Polyphaga</taxon>
        <taxon>Cucujiformia</taxon>
        <taxon>Tenebrionidae</taxon>
        <taxon>Tenebrionidae incertae sedis</taxon>
        <taxon>Tribolium</taxon>
    </lineage>
</organism>
<dbReference type="HOGENOM" id="CLU_1752081_0_0_1"/>
<dbReference type="InParanoid" id="D6WS77"/>
<name>D6WS77_TRICA</name>
<accession>D6WS77</accession>
<dbReference type="Proteomes" id="UP000007266">
    <property type="component" value="Linkage group 7"/>
</dbReference>
<dbReference type="AlphaFoldDB" id="D6WS77"/>
<protein>
    <submittedName>
        <fullName evidence="2">Uncharacterized protein</fullName>
    </submittedName>
</protein>
<proteinExistence type="predicted"/>
<reference evidence="2 3" key="1">
    <citation type="journal article" date="2008" name="Nature">
        <title>The genome of the model beetle and pest Tribolium castaneum.</title>
        <authorList>
            <consortium name="Tribolium Genome Sequencing Consortium"/>
            <person name="Richards S."/>
            <person name="Gibbs R.A."/>
            <person name="Weinstock G.M."/>
            <person name="Brown S.J."/>
            <person name="Denell R."/>
            <person name="Beeman R.W."/>
            <person name="Gibbs R."/>
            <person name="Beeman R.W."/>
            <person name="Brown S.J."/>
            <person name="Bucher G."/>
            <person name="Friedrich M."/>
            <person name="Grimmelikhuijzen C.J."/>
            <person name="Klingler M."/>
            <person name="Lorenzen M."/>
            <person name="Richards S."/>
            <person name="Roth S."/>
            <person name="Schroder R."/>
            <person name="Tautz D."/>
            <person name="Zdobnov E.M."/>
            <person name="Muzny D."/>
            <person name="Gibbs R.A."/>
            <person name="Weinstock G.M."/>
            <person name="Attaway T."/>
            <person name="Bell S."/>
            <person name="Buhay C.J."/>
            <person name="Chandrabose M.N."/>
            <person name="Chavez D."/>
            <person name="Clerk-Blankenburg K.P."/>
            <person name="Cree A."/>
            <person name="Dao M."/>
            <person name="Davis C."/>
            <person name="Chacko J."/>
            <person name="Dinh H."/>
            <person name="Dugan-Rocha S."/>
            <person name="Fowler G."/>
            <person name="Garner T.T."/>
            <person name="Garnes J."/>
            <person name="Gnirke A."/>
            <person name="Hawes A."/>
            <person name="Hernandez J."/>
            <person name="Hines S."/>
            <person name="Holder M."/>
            <person name="Hume J."/>
            <person name="Jhangiani S.N."/>
            <person name="Joshi V."/>
            <person name="Khan Z.M."/>
            <person name="Jackson L."/>
            <person name="Kovar C."/>
            <person name="Kowis A."/>
            <person name="Lee S."/>
            <person name="Lewis L.R."/>
            <person name="Margolis J."/>
            <person name="Morgan M."/>
            <person name="Nazareth L.V."/>
            <person name="Nguyen N."/>
            <person name="Okwuonu G."/>
            <person name="Parker D."/>
            <person name="Richards S."/>
            <person name="Ruiz S.J."/>
            <person name="Santibanez J."/>
            <person name="Savard J."/>
            <person name="Scherer S.E."/>
            <person name="Schneider B."/>
            <person name="Sodergren E."/>
            <person name="Tautz D."/>
            <person name="Vattahil S."/>
            <person name="Villasana D."/>
            <person name="White C.S."/>
            <person name="Wright R."/>
            <person name="Park Y."/>
            <person name="Beeman R.W."/>
            <person name="Lord J."/>
            <person name="Oppert B."/>
            <person name="Lorenzen M."/>
            <person name="Brown S."/>
            <person name="Wang L."/>
            <person name="Savard J."/>
            <person name="Tautz D."/>
            <person name="Richards S."/>
            <person name="Weinstock G."/>
            <person name="Gibbs R.A."/>
            <person name="Liu Y."/>
            <person name="Worley K."/>
            <person name="Weinstock G."/>
            <person name="Elsik C.G."/>
            <person name="Reese J.T."/>
            <person name="Elhaik E."/>
            <person name="Landan G."/>
            <person name="Graur D."/>
            <person name="Arensburger P."/>
            <person name="Atkinson P."/>
            <person name="Beeman R.W."/>
            <person name="Beidler J."/>
            <person name="Brown S.J."/>
            <person name="Demuth J.P."/>
            <person name="Drury D.W."/>
            <person name="Du Y.Z."/>
            <person name="Fujiwara H."/>
            <person name="Lorenzen M."/>
            <person name="Maselli V."/>
            <person name="Osanai M."/>
            <person name="Park Y."/>
            <person name="Robertson H.M."/>
            <person name="Tu Z."/>
            <person name="Wang J.J."/>
            <person name="Wang S."/>
            <person name="Richards S."/>
            <person name="Song H."/>
            <person name="Zhang L."/>
            <person name="Sodergren E."/>
            <person name="Werner D."/>
            <person name="Stanke M."/>
            <person name="Morgenstern B."/>
            <person name="Solovyev V."/>
            <person name="Kosarev P."/>
            <person name="Brown G."/>
            <person name="Chen H.C."/>
            <person name="Ermolaeva O."/>
            <person name="Hlavina W."/>
            <person name="Kapustin Y."/>
            <person name="Kiryutin B."/>
            <person name="Kitts P."/>
            <person name="Maglott D."/>
            <person name="Pruitt K."/>
            <person name="Sapojnikov V."/>
            <person name="Souvorov A."/>
            <person name="Mackey A.J."/>
            <person name="Waterhouse R.M."/>
            <person name="Wyder S."/>
            <person name="Zdobnov E.M."/>
            <person name="Zdobnov E.M."/>
            <person name="Wyder S."/>
            <person name="Kriventseva E.V."/>
            <person name="Kadowaki T."/>
            <person name="Bork P."/>
            <person name="Aranda M."/>
            <person name="Bao R."/>
            <person name="Beermann A."/>
            <person name="Berns N."/>
            <person name="Bolognesi R."/>
            <person name="Bonneton F."/>
            <person name="Bopp D."/>
            <person name="Brown S.J."/>
            <person name="Bucher G."/>
            <person name="Butts T."/>
            <person name="Chaumot A."/>
            <person name="Denell R.E."/>
            <person name="Ferrier D.E."/>
            <person name="Friedrich M."/>
            <person name="Gordon C.M."/>
            <person name="Jindra M."/>
            <person name="Klingler M."/>
            <person name="Lan Q."/>
            <person name="Lattorff H.M."/>
            <person name="Laudet V."/>
            <person name="von Levetsow C."/>
            <person name="Liu Z."/>
            <person name="Lutz R."/>
            <person name="Lynch J.A."/>
            <person name="da Fonseca R.N."/>
            <person name="Posnien N."/>
            <person name="Reuter R."/>
            <person name="Roth S."/>
            <person name="Savard J."/>
            <person name="Schinko J.B."/>
            <person name="Schmitt C."/>
            <person name="Schoppmeier M."/>
            <person name="Schroder R."/>
            <person name="Shippy T.D."/>
            <person name="Simonnet F."/>
            <person name="Marques-Souza H."/>
            <person name="Tautz D."/>
            <person name="Tomoyasu Y."/>
            <person name="Trauner J."/>
            <person name="Van der Zee M."/>
            <person name="Vervoort M."/>
            <person name="Wittkopp N."/>
            <person name="Wimmer E.A."/>
            <person name="Yang X."/>
            <person name="Jones A.K."/>
            <person name="Sattelle D.B."/>
            <person name="Ebert P.R."/>
            <person name="Nelson D."/>
            <person name="Scott J.G."/>
            <person name="Beeman R.W."/>
            <person name="Muthukrishnan S."/>
            <person name="Kramer K.J."/>
            <person name="Arakane Y."/>
            <person name="Beeman R.W."/>
            <person name="Zhu Q."/>
            <person name="Hogenkamp D."/>
            <person name="Dixit R."/>
            <person name="Oppert B."/>
            <person name="Jiang H."/>
            <person name="Zou Z."/>
            <person name="Marshall J."/>
            <person name="Elpidina E."/>
            <person name="Vinokurov K."/>
            <person name="Oppert C."/>
            <person name="Zou Z."/>
            <person name="Evans J."/>
            <person name="Lu Z."/>
            <person name="Zhao P."/>
            <person name="Sumathipala N."/>
            <person name="Altincicek B."/>
            <person name="Vilcinskas A."/>
            <person name="Williams M."/>
            <person name="Hultmark D."/>
            <person name="Hetru C."/>
            <person name="Jiang H."/>
            <person name="Grimmelikhuijzen C.J."/>
            <person name="Hauser F."/>
            <person name="Cazzamali G."/>
            <person name="Williamson M."/>
            <person name="Park Y."/>
            <person name="Li B."/>
            <person name="Tanaka Y."/>
            <person name="Predel R."/>
            <person name="Neupert S."/>
            <person name="Schachtner J."/>
            <person name="Verleyen P."/>
            <person name="Raible F."/>
            <person name="Bork P."/>
            <person name="Friedrich M."/>
            <person name="Walden K.K."/>
            <person name="Robertson H.M."/>
            <person name="Angeli S."/>
            <person name="Foret S."/>
            <person name="Bucher G."/>
            <person name="Schuetz S."/>
            <person name="Maleszka R."/>
            <person name="Wimmer E.A."/>
            <person name="Beeman R.W."/>
            <person name="Lorenzen M."/>
            <person name="Tomoyasu Y."/>
            <person name="Miller S.C."/>
            <person name="Grossmann D."/>
            <person name="Bucher G."/>
        </authorList>
    </citation>
    <scope>NUCLEOTIDE SEQUENCE [LARGE SCALE GENOMIC DNA]</scope>
    <source>
        <strain evidence="2 3">Georgia GA2</strain>
    </source>
</reference>
<keyword evidence="3" id="KW-1185">Reference proteome</keyword>
<sequence length="149" mass="17470">MNLKQKRKQNFLPSPLKQRIKRWPSNHPEPKHKEPNAKSNLKHPAQTSSNLRPNLKIFETTQNNILKKITNAAYLIFNSIIQEICNTKPLIQHTVEIAKMANYQITEHSNPTIYGTMNYNPAIKRRFKMLSGRMCETQYRKNESMILKP</sequence>
<evidence type="ECO:0000256" key="1">
    <source>
        <dbReference type="SAM" id="MobiDB-lite"/>
    </source>
</evidence>
<feature type="region of interest" description="Disordered" evidence="1">
    <location>
        <begin position="1"/>
        <end position="49"/>
    </location>
</feature>
<gene>
    <name evidence="2" type="primary">GLEAN_08739</name>
    <name evidence="2" type="ORF">TcasGA2_TC008739</name>
</gene>
<evidence type="ECO:0000313" key="2">
    <source>
        <dbReference type="EMBL" id="EFA05923.1"/>
    </source>
</evidence>